<proteinExistence type="predicted"/>
<dbReference type="EnsemblMetazoa" id="GMOY011973-RA">
    <property type="protein sequence ID" value="GMOY011973-PA"/>
    <property type="gene ID" value="GMOY011973"/>
</dbReference>
<sequence length="104" mass="11516">MEGAHKSQSSFQFQAVECILANVKTTLVNDTGMWDSRSIDTFVDITQAVAKAGPCVTGNGNFILDWEFVYEKKRTVTEPYKIPDPSICKVDDIPKLKHSVCACS</sequence>
<dbReference type="VEuPathDB" id="VectorBase:GMOY011973"/>
<dbReference type="Gene3D" id="3.30.70.260">
    <property type="match status" value="1"/>
</dbReference>
<evidence type="ECO:0000313" key="1">
    <source>
        <dbReference type="EnsemblMetazoa" id="GMOY011973-PA"/>
    </source>
</evidence>
<accession>A0A1B0GFA2</accession>
<reference evidence="1" key="1">
    <citation type="submission" date="2020-05" db="UniProtKB">
        <authorList>
            <consortium name="EnsemblMetazoa"/>
        </authorList>
    </citation>
    <scope>IDENTIFICATION</scope>
    <source>
        <strain evidence="1">Yale</strain>
    </source>
</reference>
<dbReference type="STRING" id="37546.A0A1B0GFA2"/>
<keyword evidence="2" id="KW-1185">Reference proteome</keyword>
<name>A0A1B0GFA2_GLOMM</name>
<protein>
    <submittedName>
        <fullName evidence="1">Uncharacterized protein</fullName>
    </submittedName>
</protein>
<evidence type="ECO:0000313" key="2">
    <source>
        <dbReference type="Proteomes" id="UP000092444"/>
    </source>
</evidence>
<dbReference type="EMBL" id="CCAG010012783">
    <property type="status" value="NOT_ANNOTATED_CDS"/>
    <property type="molecule type" value="Genomic_DNA"/>
</dbReference>
<dbReference type="AlphaFoldDB" id="A0A1B0GFA2"/>
<dbReference type="Proteomes" id="UP000092444">
    <property type="component" value="Unassembled WGS sequence"/>
</dbReference>
<organism evidence="1 2">
    <name type="scientific">Glossina morsitans morsitans</name>
    <name type="common">Savannah tsetse fly</name>
    <dbReference type="NCBI Taxonomy" id="37546"/>
    <lineage>
        <taxon>Eukaryota</taxon>
        <taxon>Metazoa</taxon>
        <taxon>Ecdysozoa</taxon>
        <taxon>Arthropoda</taxon>
        <taxon>Hexapoda</taxon>
        <taxon>Insecta</taxon>
        <taxon>Pterygota</taxon>
        <taxon>Neoptera</taxon>
        <taxon>Endopterygota</taxon>
        <taxon>Diptera</taxon>
        <taxon>Brachycera</taxon>
        <taxon>Muscomorpha</taxon>
        <taxon>Hippoboscoidea</taxon>
        <taxon>Glossinidae</taxon>
        <taxon>Glossina</taxon>
    </lineage>
</organism>